<protein>
    <submittedName>
        <fullName evidence="2">Acyl-CoA N-acyltransferase</fullName>
    </submittedName>
</protein>
<dbReference type="AlphaFoldDB" id="A0AAN6MED1"/>
<feature type="region of interest" description="Disordered" evidence="1">
    <location>
        <begin position="182"/>
        <end position="216"/>
    </location>
</feature>
<accession>A0AAN6MED1</accession>
<reference evidence="2" key="2">
    <citation type="submission" date="2023-05" db="EMBL/GenBank/DDBJ databases">
        <authorList>
            <consortium name="Lawrence Berkeley National Laboratory"/>
            <person name="Steindorff A."/>
            <person name="Hensen N."/>
            <person name="Bonometti L."/>
            <person name="Westerberg I."/>
            <person name="Brannstrom I.O."/>
            <person name="Guillou S."/>
            <person name="Cros-Aarteil S."/>
            <person name="Calhoun S."/>
            <person name="Haridas S."/>
            <person name="Kuo A."/>
            <person name="Mondo S."/>
            <person name="Pangilinan J."/>
            <person name="Riley R."/>
            <person name="Labutti K."/>
            <person name="Andreopoulos B."/>
            <person name="Lipzen A."/>
            <person name="Chen C."/>
            <person name="Yanf M."/>
            <person name="Daum C."/>
            <person name="Ng V."/>
            <person name="Clum A."/>
            <person name="Ohm R."/>
            <person name="Martin F."/>
            <person name="Silar P."/>
            <person name="Natvig D."/>
            <person name="Lalanne C."/>
            <person name="Gautier V."/>
            <person name="Ament-Velasquez S.L."/>
            <person name="Kruys A."/>
            <person name="Hutchinson M.I."/>
            <person name="Powell A.J."/>
            <person name="Barry K."/>
            <person name="Miller A.N."/>
            <person name="Grigoriev I.V."/>
            <person name="Debuchy R."/>
            <person name="Gladieux P."/>
            <person name="Thoren M.H."/>
            <person name="Johannesson H."/>
        </authorList>
    </citation>
    <scope>NUCLEOTIDE SEQUENCE</scope>
    <source>
        <strain evidence="2">CBS 103.79</strain>
    </source>
</reference>
<dbReference type="CDD" id="cd04301">
    <property type="entry name" value="NAT_SF"/>
    <property type="match status" value="1"/>
</dbReference>
<dbReference type="SUPFAM" id="SSF55729">
    <property type="entry name" value="Acyl-CoA N-acyltransferases (Nat)"/>
    <property type="match status" value="1"/>
</dbReference>
<reference evidence="2" key="1">
    <citation type="journal article" date="2023" name="Mol. Phylogenet. Evol.">
        <title>Genome-scale phylogeny and comparative genomics of the fungal order Sordariales.</title>
        <authorList>
            <person name="Hensen N."/>
            <person name="Bonometti L."/>
            <person name="Westerberg I."/>
            <person name="Brannstrom I.O."/>
            <person name="Guillou S."/>
            <person name="Cros-Aarteil S."/>
            <person name="Calhoun S."/>
            <person name="Haridas S."/>
            <person name="Kuo A."/>
            <person name="Mondo S."/>
            <person name="Pangilinan J."/>
            <person name="Riley R."/>
            <person name="LaButti K."/>
            <person name="Andreopoulos B."/>
            <person name="Lipzen A."/>
            <person name="Chen C."/>
            <person name="Yan M."/>
            <person name="Daum C."/>
            <person name="Ng V."/>
            <person name="Clum A."/>
            <person name="Steindorff A."/>
            <person name="Ohm R.A."/>
            <person name="Martin F."/>
            <person name="Silar P."/>
            <person name="Natvig D.O."/>
            <person name="Lalanne C."/>
            <person name="Gautier V."/>
            <person name="Ament-Velasquez S.L."/>
            <person name="Kruys A."/>
            <person name="Hutchinson M.I."/>
            <person name="Powell A.J."/>
            <person name="Barry K."/>
            <person name="Miller A.N."/>
            <person name="Grigoriev I.V."/>
            <person name="Debuchy R."/>
            <person name="Gladieux P."/>
            <person name="Hiltunen Thoren M."/>
            <person name="Johannesson H."/>
        </authorList>
    </citation>
    <scope>NUCLEOTIDE SEQUENCE</scope>
    <source>
        <strain evidence="2">CBS 103.79</strain>
    </source>
</reference>
<dbReference type="EMBL" id="MU855796">
    <property type="protein sequence ID" value="KAK3899362.1"/>
    <property type="molecule type" value="Genomic_DNA"/>
</dbReference>
<proteinExistence type="predicted"/>
<keyword evidence="3" id="KW-1185">Reference proteome</keyword>
<sequence length="272" mass="29728">MATALLEPTPLFWERSLPPSAQTNPSIPPTFHDAMTVRTTVFVQEQNIPQENEYDSDDARCAHWVLYADQTKTTPIGTIRLVPFPHPPHPVPGGVYVDGVLMNPSTSPSHSQPPATTIPAPSQPSSPPSSTPQIPPHPTNEEEDEEEPYLKLGRLAILPTHRRAGHAAILIRTALSWARSHPSYFDSPPAPEPSSSTSSPPPPTGPAGEQATNPTPRHWKGLILCHAQVDAVKVWERCGFRVDEAMGRWYEEGIEHVGCVLRVDVERAGEGV</sequence>
<name>A0AAN6MED1_9PEZI</name>
<gene>
    <name evidence="2" type="ORF">C8A05DRAFT_37032</name>
</gene>
<feature type="region of interest" description="Disordered" evidence="1">
    <location>
        <begin position="99"/>
        <end position="147"/>
    </location>
</feature>
<evidence type="ECO:0000313" key="2">
    <source>
        <dbReference type="EMBL" id="KAK3899362.1"/>
    </source>
</evidence>
<comment type="caution">
    <text evidence="2">The sequence shown here is derived from an EMBL/GenBank/DDBJ whole genome shotgun (WGS) entry which is preliminary data.</text>
</comment>
<feature type="compositionally biased region" description="Pro residues" evidence="1">
    <location>
        <begin position="121"/>
        <end position="138"/>
    </location>
</feature>
<dbReference type="Proteomes" id="UP001303889">
    <property type="component" value="Unassembled WGS sequence"/>
</dbReference>
<dbReference type="InterPro" id="IPR016181">
    <property type="entry name" value="Acyl_CoA_acyltransferase"/>
</dbReference>
<dbReference type="Gene3D" id="3.40.630.30">
    <property type="match status" value="1"/>
</dbReference>
<evidence type="ECO:0000256" key="1">
    <source>
        <dbReference type="SAM" id="MobiDB-lite"/>
    </source>
</evidence>
<evidence type="ECO:0000313" key="3">
    <source>
        <dbReference type="Proteomes" id="UP001303889"/>
    </source>
</evidence>
<organism evidence="2 3">
    <name type="scientific">Staphylotrichum tortipilum</name>
    <dbReference type="NCBI Taxonomy" id="2831512"/>
    <lineage>
        <taxon>Eukaryota</taxon>
        <taxon>Fungi</taxon>
        <taxon>Dikarya</taxon>
        <taxon>Ascomycota</taxon>
        <taxon>Pezizomycotina</taxon>
        <taxon>Sordariomycetes</taxon>
        <taxon>Sordariomycetidae</taxon>
        <taxon>Sordariales</taxon>
        <taxon>Chaetomiaceae</taxon>
        <taxon>Staphylotrichum</taxon>
    </lineage>
</organism>